<accession>G3CEP2</accession>
<reference evidence="2" key="2">
    <citation type="submission" date="2012-01" db="EMBL/GenBank/DDBJ databases">
        <authorList>
            <person name="Campeau S.A."/>
            <person name="Porcella S.F."/>
            <person name="Schwan T.G."/>
            <person name="Barbour A.G."/>
        </authorList>
    </citation>
    <scope>NUCLEOTIDE SEQUENCE</scope>
    <source>
        <strain evidence="2">91E135</strain>
        <plasmid evidence="2">lp150</plasmid>
    </source>
</reference>
<keyword evidence="3" id="KW-0449">Lipoprotein</keyword>
<gene>
    <name evidence="2" type="ORF">BTA096</name>
</gene>
<dbReference type="EMBL" id="HM045779">
    <property type="protein sequence ID" value="AEF59078.1"/>
    <property type="molecule type" value="Genomic_DNA"/>
</dbReference>
<dbReference type="RefSeq" id="WP_020282333.1">
    <property type="nucleotide sequence ID" value="NC_021624.2"/>
</dbReference>
<organism evidence="3">
    <name type="scientific">Borrelia turicatae (strain 91E135)</name>
    <dbReference type="NCBI Taxonomy" id="314724"/>
    <lineage>
        <taxon>Bacteria</taxon>
        <taxon>Pseudomonadati</taxon>
        <taxon>Spirochaetota</taxon>
        <taxon>Spirochaetia</taxon>
        <taxon>Spirochaetales</taxon>
        <taxon>Borreliaceae</taxon>
        <taxon>Borrelia</taxon>
    </lineage>
</organism>
<reference evidence="2" key="4">
    <citation type="submission" date="2015-06" db="EMBL/GenBank/DDBJ databases">
        <authorList>
            <person name="Hoefler B.C."/>
            <person name="Straight P.D."/>
        </authorList>
    </citation>
    <scope>NUCLEOTIDE SEQUENCE</scope>
    <source>
        <strain evidence="2">91E135</strain>
        <plasmid evidence="2">lp150</plasmid>
    </source>
</reference>
<feature type="signal peptide" evidence="1">
    <location>
        <begin position="1"/>
        <end position="22"/>
    </location>
</feature>
<sequence>MKKIISCAIVALFTLLSCGPNSCPEPAKLGTGTGDKYIKVIQDHSKITALAKNFNDIKTLLPAETTAKPYQETKLSAAFTAIGSDNEGKFLKALAAKKSIEIAKKNTGASLTEINNEWKEILKSIGFAEGDATKDGSFENVLKKFQDALS</sequence>
<geneLocation type="plasmid" evidence="2">
    <name>lp150</name>
</geneLocation>
<dbReference type="PROSITE" id="PS51257">
    <property type="entry name" value="PROKAR_LIPOPROTEIN"/>
    <property type="match status" value="1"/>
</dbReference>
<reference evidence="2" key="3">
    <citation type="journal article" date="2013" name="J. Bacteriol.">
        <title>Large linear plasmids of Borrelia species that cause relapsing fever.</title>
        <authorList>
            <person name="Miller S.C."/>
            <person name="Porcella S.F."/>
            <person name="Raffel S.J."/>
            <person name="Schwan T.G."/>
            <person name="Barbour A.G."/>
        </authorList>
    </citation>
    <scope>NUCLEOTIDE SEQUENCE</scope>
    <source>
        <strain evidence="2">91E135</strain>
        <plasmid evidence="2">lp150</plasmid>
    </source>
</reference>
<dbReference type="EMBL" id="HM008710">
    <property type="protein sequence ID" value="ADN26524.1"/>
    <property type="molecule type" value="Genomic_DNA"/>
</dbReference>
<evidence type="ECO:0000313" key="3">
    <source>
        <dbReference type="EMBL" id="AEF59078.1"/>
    </source>
</evidence>
<keyword evidence="1" id="KW-0732">Signal</keyword>
<reference evidence="3" key="1">
    <citation type="journal article" date="2012" name="Infect. Immun.">
        <title>Alp, an arthropod-associated outer membrane protein of borrelia species that cause relapsing Fever.</title>
        <authorList>
            <person name="Marcsisin R.A."/>
            <person name="Campeau S.A."/>
            <person name="Lopez J.E."/>
            <person name="Barbour A.G."/>
        </authorList>
    </citation>
    <scope>NUCLEOTIDE SEQUENCE</scope>
    <source>
        <strain evidence="3">91E135</strain>
        <plasmid evidence="3">unnamed</plasmid>
    </source>
</reference>
<evidence type="ECO:0000256" key="1">
    <source>
        <dbReference type="SAM" id="SignalP"/>
    </source>
</evidence>
<proteinExistence type="predicted"/>
<dbReference type="AlphaFoldDB" id="G3CEP2"/>
<geneLocation type="plasmid" evidence="3">
    <name>unnamed</name>
</geneLocation>
<evidence type="ECO:0000313" key="2">
    <source>
        <dbReference type="EMBL" id="ADN26524.1"/>
    </source>
</evidence>
<feature type="chain" id="PRO_5014091525" evidence="1">
    <location>
        <begin position="23"/>
        <end position="150"/>
    </location>
</feature>
<name>G3CEP2_BORT9</name>
<protein>
    <submittedName>
        <fullName evidence="3">Arthropod-associated lipoprotein</fullName>
    </submittedName>
</protein>
<keyword evidence="3" id="KW-0614">Plasmid</keyword>